<dbReference type="CDD" id="cd07920">
    <property type="entry name" value="Pumilio"/>
    <property type="match status" value="1"/>
</dbReference>
<feature type="region of interest" description="Disordered" evidence="5">
    <location>
        <begin position="1046"/>
        <end position="1191"/>
    </location>
</feature>
<dbReference type="SUPFAM" id="SSF53474">
    <property type="entry name" value="alpha/beta-Hydrolases"/>
    <property type="match status" value="1"/>
</dbReference>
<dbReference type="SMART" id="SM00025">
    <property type="entry name" value="Pumilio"/>
    <property type="match status" value="7"/>
</dbReference>
<accession>A0A8H3V8Y9</accession>
<feature type="compositionally biased region" description="Polar residues" evidence="5">
    <location>
        <begin position="1074"/>
        <end position="1090"/>
    </location>
</feature>
<feature type="compositionally biased region" description="Low complexity" evidence="5">
    <location>
        <begin position="1394"/>
        <end position="1405"/>
    </location>
</feature>
<evidence type="ECO:0000256" key="5">
    <source>
        <dbReference type="SAM" id="MobiDB-lite"/>
    </source>
</evidence>
<sequence>MLFSWNSALGLLDIFSKHLPLSSQQCPINTKASIVSFSNTWSVLGPFQIGTREAAWGADPLEYHGGFPRLHPKYSVIFKSSLTTNGTVTWSEFRSKSQESGPSGAKISLTVAFSNVDWTFLQSVYGWAALQWQAWARGEIVVTGGLSQTVTLYTDGILEYAVDGVRTFGGDFYSFRKAPLVLHLNPGKHIIDIRLVRDVRAFGGVGAPTIDADLEARVVPSDSTIPSGEIRVTPNDLEVAGNQVMVSDVVGGRLASPYGTVTVRNSGTDWVEVFAIVDTEASNFIISLQSADGATKRIAPGQTRPLVFRLGVNGNDTAGIIQEKQVALLYRTSAQDKIERRLLFTIKLHSRSIYEPHKVTHFHPGGIVSYAMLRAPAKNATCGANDGTSAPILLQFHGAGVDADNDMVAHALDSVSDLCAWVLFPTGVTSWSADDWHNWGFADVQAAINAIPDWIEATGWKGIGANTNKWLVSGHSNGGQGTWYTLLHHPDKVFAAAPVSGYLSIHTYVPYQFWKPADPRRRAVIEASANSYRHELLASNANGIPIYQQHGSADDNVPAYHSRQMSQLISETGWSSNYSELSGKGHWFATIMTTDGLQKFYRDQLSFSKPVEKALSEFELVVANPGDTGSKNGVEILYLVDPGHVGKIQVSFNNSRSDARIRTSNIMAFQLQNLNHTSLRVDGQEMGNSKAGKSGHKIRFYRSEDGSWTNRSPEYALRARHQLGGADAILRSKGHFRIVYHGPETFPIALQISRNLYQYFSGDSEIIDGQQQQLKEDFPGNTVTIATGSNLPPCQLGDFPLQITNDSQVLVRVPGHASMLKRLNHNNVGAMFLRPSQSEALEQVVWGSTLEDLAWAARLTPFMTGIGQPDFVILSRESPGSGSSSQIELSITIEMDDTDGMDPQELVAVPGPNVGDEEVGGSMGNVRLDGPSDRHRDEFIGRRGSGRLPHLLFKDDPEKYMGMDPMFAARELGIEVPQLMQFVHAEPDIFPNPRHKLAEKEKKLSFSERIKQARGVASRLPPASRITASRGVDLRKPTRSPGVAALAGLKIGQDAGPPKPKKQKFARRDMDNPATGSPTTRRPNLQSYVTDASDEESSTMGMKRDSSGSGKEAGLAKVPTHSNSSQLSFKQKQKTAVSGDQKGDHGGNPVMLQMLQDLRTSSNGSGNADSNPVSNTAAYRLSPEDNAHAPSRRSYDELAQLQYQLAHYKQAIAQKDQALSRKEEELSQMRITSLTLNHLIPDVPSPNIKTESASYGFNNIACGANASGAYPTHSRDLARPHSARHQPINGLWTNHDDARSTSDRSDGIPSAFAKTQTIWENNTAAGPAAMSMTALNARMPSLNAWNPPMPSSAPGQYAQPQPAGPASMPAFFNAHSTQTQGASHPGAIGDSRLPRSAAPPLLPSAIATQDYNAPYGAHHNPHGQGSHYGQQHGHYGAVNSRVSPPAGNDHMGHRSYANGFHTPVSRLSPTASEFSFETSSSGPWNSMQPQQVFVSPTEPMNYRKLLERHMTTDWNYVVDKIIYNNDQQASIFLQQKLKLGTQEQKDAIIAAITKQALALMLNRFGNFLIQRCFEHGSEGQVLAIANHMENNVVMLSMDAFGCHVVQKAFDCVSEKNKFNMVHELLDRIQDTVIHRYACHVWQKLFELRWTGPPPMIMDSVNRALKGRWHEVALGETGSLVVQNIFENCTEADKRPCVDEVISRIEEIAKGQFGNWCIQHICEHGNPYDSMAAVNAILAKASEYSMDQYASKVMEKLLKIGGDEFLERYLKAVTSRSSATNPRMPLIDICSDQFGNYLIQWILVNANPHLREIVAVEVRRHMVSLRGSKYGSRVAMLCTNPQFTIRPGPPSMPARSNYYSPGPGYPQSQGYDRPAVGSYNGYTNGYNNAGAYRANSHSNYNGSTYPSSTFR</sequence>
<evidence type="ECO:0000256" key="2">
    <source>
        <dbReference type="ARBA" id="ARBA00024893"/>
    </source>
</evidence>
<gene>
    <name evidence="7" type="ORF">EG327_004915</name>
</gene>
<feature type="region of interest" description="Disordered" evidence="5">
    <location>
        <begin position="1346"/>
        <end position="1463"/>
    </location>
</feature>
<dbReference type="Pfam" id="PF00326">
    <property type="entry name" value="Peptidase_S9"/>
    <property type="match status" value="1"/>
</dbReference>
<dbReference type="SUPFAM" id="SSF48371">
    <property type="entry name" value="ARM repeat"/>
    <property type="match status" value="1"/>
</dbReference>
<organism evidence="7 8">
    <name type="scientific">Venturia inaequalis</name>
    <name type="common">Apple scab fungus</name>
    <dbReference type="NCBI Taxonomy" id="5025"/>
    <lineage>
        <taxon>Eukaryota</taxon>
        <taxon>Fungi</taxon>
        <taxon>Dikarya</taxon>
        <taxon>Ascomycota</taxon>
        <taxon>Pezizomycotina</taxon>
        <taxon>Dothideomycetes</taxon>
        <taxon>Pleosporomycetidae</taxon>
        <taxon>Venturiales</taxon>
        <taxon>Venturiaceae</taxon>
        <taxon>Venturia</taxon>
    </lineage>
</organism>
<dbReference type="InterPro" id="IPR029058">
    <property type="entry name" value="AB_hydrolase_fold"/>
</dbReference>
<feature type="region of interest" description="Disordered" evidence="5">
    <location>
        <begin position="1848"/>
        <end position="1875"/>
    </location>
</feature>
<comment type="caution">
    <text evidence="7">The sequence shown here is derived from an EMBL/GenBank/DDBJ whole genome shotgun (WGS) entry which is preliminary data.</text>
</comment>
<dbReference type="InterPro" id="IPR033133">
    <property type="entry name" value="PUM-HD"/>
</dbReference>
<evidence type="ECO:0000313" key="7">
    <source>
        <dbReference type="EMBL" id="KAE9984704.1"/>
    </source>
</evidence>
<dbReference type="Pfam" id="PF00806">
    <property type="entry name" value="PUF"/>
    <property type="match status" value="8"/>
</dbReference>
<evidence type="ECO:0000259" key="6">
    <source>
        <dbReference type="PROSITE" id="PS50303"/>
    </source>
</evidence>
<comment type="function">
    <text evidence="2">RNA-binding nucleolar protein required for pre-rRNA processing. Involved in production of 18S rRNA and assembly of small ribosomal subunit.</text>
</comment>
<dbReference type="GO" id="GO:0003730">
    <property type="term" value="F:mRNA 3'-UTR binding"/>
    <property type="evidence" value="ECO:0007669"/>
    <property type="project" value="TreeGrafter"/>
</dbReference>
<dbReference type="InterPro" id="IPR001313">
    <property type="entry name" value="Pumilio_RNA-bd_rpt"/>
</dbReference>
<evidence type="ECO:0000256" key="3">
    <source>
        <dbReference type="PROSITE-ProRule" id="PRU00317"/>
    </source>
</evidence>
<keyword evidence="1" id="KW-0677">Repeat</keyword>
<name>A0A8H3V8Y9_VENIN</name>
<feature type="repeat" description="Pumilio" evidence="3">
    <location>
        <begin position="1551"/>
        <end position="1586"/>
    </location>
</feature>
<dbReference type="Gene3D" id="1.25.10.10">
    <property type="entry name" value="Leucine-rich Repeat Variant"/>
    <property type="match status" value="1"/>
</dbReference>
<feature type="compositionally biased region" description="Polar residues" evidence="5">
    <location>
        <begin position="1120"/>
        <end position="1138"/>
    </location>
</feature>
<dbReference type="PROSITE" id="PS50302">
    <property type="entry name" value="PUM"/>
    <property type="match status" value="3"/>
</dbReference>
<dbReference type="GO" id="GO:0008236">
    <property type="term" value="F:serine-type peptidase activity"/>
    <property type="evidence" value="ECO:0007669"/>
    <property type="project" value="InterPro"/>
</dbReference>
<reference evidence="7 8" key="1">
    <citation type="submission" date="2019-07" db="EMBL/GenBank/DDBJ databases">
        <title>Venturia inaequalis Genome Resource.</title>
        <authorList>
            <person name="Lichtner F.J."/>
        </authorList>
    </citation>
    <scope>NUCLEOTIDE SEQUENCE [LARGE SCALE GENOMIC DNA]</scope>
    <source>
        <strain evidence="7 8">DMI_063113</strain>
    </source>
</reference>
<dbReference type="PANTHER" id="PTHR12537">
    <property type="entry name" value="RNA BINDING PROTEIN PUMILIO-RELATED"/>
    <property type="match status" value="1"/>
</dbReference>
<feature type="compositionally biased region" description="Low complexity" evidence="5">
    <location>
        <begin position="1352"/>
        <end position="1367"/>
    </location>
</feature>
<feature type="compositionally biased region" description="Basic and acidic residues" evidence="5">
    <location>
        <begin position="1294"/>
        <end position="1306"/>
    </location>
</feature>
<dbReference type="EMBL" id="WNWR01000289">
    <property type="protein sequence ID" value="KAE9984704.1"/>
    <property type="molecule type" value="Genomic_DNA"/>
</dbReference>
<feature type="compositionally biased region" description="Polar residues" evidence="5">
    <location>
        <begin position="1158"/>
        <end position="1177"/>
    </location>
</feature>
<feature type="repeat" description="Pumilio" evidence="3">
    <location>
        <begin position="1587"/>
        <end position="1626"/>
    </location>
</feature>
<keyword evidence="8" id="KW-1185">Reference proteome</keyword>
<dbReference type="Proteomes" id="UP000490939">
    <property type="component" value="Unassembled WGS sequence"/>
</dbReference>
<dbReference type="InterPro" id="IPR001375">
    <property type="entry name" value="Peptidase_S9_cat"/>
</dbReference>
<protein>
    <recommendedName>
        <fullName evidence="6">PUM-HD domain-containing protein</fullName>
    </recommendedName>
</protein>
<dbReference type="InterPro" id="IPR011989">
    <property type="entry name" value="ARM-like"/>
</dbReference>
<evidence type="ECO:0000313" key="8">
    <source>
        <dbReference type="Proteomes" id="UP000490939"/>
    </source>
</evidence>
<dbReference type="PANTHER" id="PTHR12537:SF48">
    <property type="entry name" value="MEIOTIC COILED-COIL PROTEIN 2"/>
    <property type="match status" value="1"/>
</dbReference>
<dbReference type="GO" id="GO:0005737">
    <property type="term" value="C:cytoplasm"/>
    <property type="evidence" value="ECO:0007669"/>
    <property type="project" value="TreeGrafter"/>
</dbReference>
<dbReference type="GO" id="GO:0010608">
    <property type="term" value="P:post-transcriptional regulation of gene expression"/>
    <property type="evidence" value="ECO:0007669"/>
    <property type="project" value="TreeGrafter"/>
</dbReference>
<evidence type="ECO:0000256" key="1">
    <source>
        <dbReference type="ARBA" id="ARBA00022737"/>
    </source>
</evidence>
<dbReference type="GO" id="GO:0006508">
    <property type="term" value="P:proteolysis"/>
    <property type="evidence" value="ECO:0007669"/>
    <property type="project" value="InterPro"/>
</dbReference>
<feature type="region of interest" description="Disordered" evidence="5">
    <location>
        <begin position="912"/>
        <end position="934"/>
    </location>
</feature>
<dbReference type="InterPro" id="IPR033712">
    <property type="entry name" value="Pumilio_RNA-bd"/>
</dbReference>
<proteinExistence type="predicted"/>
<dbReference type="PROSITE" id="PS50303">
    <property type="entry name" value="PUM_HD"/>
    <property type="match status" value="1"/>
</dbReference>
<feature type="domain" description="PUM-HD" evidence="6">
    <location>
        <begin position="1488"/>
        <end position="1841"/>
    </location>
</feature>
<dbReference type="Gene3D" id="3.40.50.1820">
    <property type="entry name" value="alpha/beta hydrolase"/>
    <property type="match status" value="1"/>
</dbReference>
<evidence type="ECO:0000256" key="4">
    <source>
        <dbReference type="SAM" id="Coils"/>
    </source>
</evidence>
<feature type="region of interest" description="Disordered" evidence="5">
    <location>
        <begin position="1286"/>
        <end position="1307"/>
    </location>
</feature>
<dbReference type="InterPro" id="IPR016024">
    <property type="entry name" value="ARM-type_fold"/>
</dbReference>
<feature type="repeat" description="Pumilio" evidence="3">
    <location>
        <begin position="1735"/>
        <end position="1770"/>
    </location>
</feature>
<feature type="compositionally biased region" description="Low complexity" evidence="5">
    <location>
        <begin position="1422"/>
        <end position="1436"/>
    </location>
</feature>
<keyword evidence="4" id="KW-0175">Coiled coil</keyword>
<feature type="coiled-coil region" evidence="4">
    <location>
        <begin position="1205"/>
        <end position="1232"/>
    </location>
</feature>